<dbReference type="InParanoid" id="A0A401H395"/>
<evidence type="ECO:0000256" key="3">
    <source>
        <dbReference type="ARBA" id="ARBA00023295"/>
    </source>
</evidence>
<gene>
    <name evidence="6" type="ORF">SCP_1402370</name>
</gene>
<dbReference type="Pfam" id="PF00150">
    <property type="entry name" value="Cellulase"/>
    <property type="match status" value="1"/>
</dbReference>
<evidence type="ECO:0000313" key="6">
    <source>
        <dbReference type="EMBL" id="GBE88830.1"/>
    </source>
</evidence>
<dbReference type="InterPro" id="IPR017853">
    <property type="entry name" value="GH"/>
</dbReference>
<dbReference type="GO" id="GO:0005576">
    <property type="term" value="C:extracellular region"/>
    <property type="evidence" value="ECO:0007669"/>
    <property type="project" value="TreeGrafter"/>
</dbReference>
<evidence type="ECO:0000256" key="4">
    <source>
        <dbReference type="RuleBase" id="RU361153"/>
    </source>
</evidence>
<comment type="similarity">
    <text evidence="1 4">Belongs to the glycosyl hydrolase 5 (cellulase A) family.</text>
</comment>
<sequence length="526" mass="59290">MHKLSNLLKHHSNSVVVQSQVSVPLCPPAVLPSQADFYRYRKQRGVNLGSWFVLERWITDMPFRFANGPAQSDLDVAQGSRAQEVLEHHWDTWITEQDWAWIAARGINTVRIPIGYYHICGADPSVLQGTDFANFEHVFRGAWARITNALATAHRYGIGVLFDLHAAPGKQNADSHSGTSSSNPSFFTNSYNMPHTTHILSTFLSHLTAFANSHAPPLSNLVGIELLNEPQPQSHNSALQKWYLDTFREMRTIDPGVPLYIGDAWMTDQYADFLGGAAVHFAVLDHHLYRCFTPGDASTPVSQHTHALRDPNEWAPQMFSRVSQKLEGAGCALVVAEWSGALNPGSLQCVDDENRAKREYVEAQIQLYDRYCAGWFFWTYKKEHRGDRGWSLRDAVDAGNFPSSVGLVARTSVIYDTDHSARRDAARDLALGQHSSYWLQYPGSYEHWRFSDGFLKGWEDAYMFFSALGPAPHSAPTPELGFKGPWAKRRVQEHARDKGQNNLWEYEHGFSQGAAAAREDFERVHC</sequence>
<evidence type="ECO:0000256" key="1">
    <source>
        <dbReference type="ARBA" id="ARBA00005641"/>
    </source>
</evidence>
<dbReference type="GeneID" id="38785747"/>
<dbReference type="EMBL" id="BFAD01000014">
    <property type="protein sequence ID" value="GBE88830.1"/>
    <property type="molecule type" value="Genomic_DNA"/>
</dbReference>
<dbReference type="GO" id="GO:0009986">
    <property type="term" value="C:cell surface"/>
    <property type="evidence" value="ECO:0007669"/>
    <property type="project" value="TreeGrafter"/>
</dbReference>
<dbReference type="PANTHER" id="PTHR31297">
    <property type="entry name" value="GLUCAN ENDO-1,6-BETA-GLUCOSIDASE B"/>
    <property type="match status" value="1"/>
</dbReference>
<dbReference type="OrthoDB" id="1887033at2759"/>
<organism evidence="6 7">
    <name type="scientific">Sparassis crispa</name>
    <dbReference type="NCBI Taxonomy" id="139825"/>
    <lineage>
        <taxon>Eukaryota</taxon>
        <taxon>Fungi</taxon>
        <taxon>Dikarya</taxon>
        <taxon>Basidiomycota</taxon>
        <taxon>Agaricomycotina</taxon>
        <taxon>Agaricomycetes</taxon>
        <taxon>Polyporales</taxon>
        <taxon>Sparassidaceae</taxon>
        <taxon>Sparassis</taxon>
    </lineage>
</organism>
<name>A0A401H395_9APHY</name>
<dbReference type="InterPro" id="IPR050386">
    <property type="entry name" value="Glycosyl_hydrolase_5"/>
</dbReference>
<proteinExistence type="inferred from homology"/>
<dbReference type="InterPro" id="IPR001547">
    <property type="entry name" value="Glyco_hydro_5"/>
</dbReference>
<dbReference type="AlphaFoldDB" id="A0A401H395"/>
<accession>A0A401H395</accession>
<dbReference type="Gene3D" id="3.20.20.80">
    <property type="entry name" value="Glycosidases"/>
    <property type="match status" value="1"/>
</dbReference>
<dbReference type="PANTHER" id="PTHR31297:SF43">
    <property type="entry name" value="GLUCAN 1,3-BETA-GLUCOSIDASE 3"/>
    <property type="match status" value="1"/>
</dbReference>
<keyword evidence="2 4" id="KW-0378">Hydrolase</keyword>
<keyword evidence="7" id="KW-1185">Reference proteome</keyword>
<comment type="caution">
    <text evidence="6">The sequence shown here is derived from an EMBL/GenBank/DDBJ whole genome shotgun (WGS) entry which is preliminary data.</text>
</comment>
<dbReference type="FunCoup" id="A0A401H395">
    <property type="interactions" value="14"/>
</dbReference>
<keyword evidence="3 4" id="KW-0326">Glycosidase</keyword>
<dbReference type="RefSeq" id="XP_027619743.1">
    <property type="nucleotide sequence ID" value="XM_027763942.1"/>
</dbReference>
<dbReference type="GO" id="GO:0009251">
    <property type="term" value="P:glucan catabolic process"/>
    <property type="evidence" value="ECO:0007669"/>
    <property type="project" value="TreeGrafter"/>
</dbReference>
<evidence type="ECO:0000256" key="2">
    <source>
        <dbReference type="ARBA" id="ARBA00022801"/>
    </source>
</evidence>
<dbReference type="GO" id="GO:0046557">
    <property type="term" value="F:glucan endo-1,6-beta-glucosidase activity"/>
    <property type="evidence" value="ECO:0007669"/>
    <property type="project" value="TreeGrafter"/>
</dbReference>
<dbReference type="SUPFAM" id="SSF51445">
    <property type="entry name" value="(Trans)glycosidases"/>
    <property type="match status" value="1"/>
</dbReference>
<feature type="domain" description="Glycoside hydrolase family 5" evidence="5">
    <location>
        <begin position="86"/>
        <end position="382"/>
    </location>
</feature>
<dbReference type="STRING" id="139825.A0A401H395"/>
<reference evidence="6 7" key="1">
    <citation type="journal article" date="2018" name="Sci. Rep.">
        <title>Genome sequence of the cauliflower mushroom Sparassis crispa (Hanabiratake) and its association with beneficial usage.</title>
        <authorList>
            <person name="Kiyama R."/>
            <person name="Furutani Y."/>
            <person name="Kawaguchi K."/>
            <person name="Nakanishi T."/>
        </authorList>
    </citation>
    <scope>NUCLEOTIDE SEQUENCE [LARGE SCALE GENOMIC DNA]</scope>
</reference>
<evidence type="ECO:0000259" key="5">
    <source>
        <dbReference type="Pfam" id="PF00150"/>
    </source>
</evidence>
<evidence type="ECO:0000313" key="7">
    <source>
        <dbReference type="Proteomes" id="UP000287166"/>
    </source>
</evidence>
<protein>
    <submittedName>
        <fullName evidence="6">Glycoside hydrolase family 5 protein</fullName>
    </submittedName>
</protein>
<dbReference type="Proteomes" id="UP000287166">
    <property type="component" value="Unassembled WGS sequence"/>
</dbReference>